<name>A0A6G8FL67_9MICO</name>
<gene>
    <name evidence="2" type="ORF">G7067_13370</name>
</gene>
<keyword evidence="1" id="KW-0812">Transmembrane</keyword>
<protein>
    <submittedName>
        <fullName evidence="2">DUF1345 domain-containing protein</fullName>
    </submittedName>
</protein>
<keyword evidence="1" id="KW-1133">Transmembrane helix</keyword>
<proteinExistence type="predicted"/>
<evidence type="ECO:0000313" key="3">
    <source>
        <dbReference type="Proteomes" id="UP000501387"/>
    </source>
</evidence>
<keyword evidence="1" id="KW-0472">Membrane</keyword>
<accession>A0A6G8FL67</accession>
<evidence type="ECO:0000313" key="2">
    <source>
        <dbReference type="EMBL" id="QIM17176.1"/>
    </source>
</evidence>
<keyword evidence="3" id="KW-1185">Reference proteome</keyword>
<evidence type="ECO:0000256" key="1">
    <source>
        <dbReference type="SAM" id="Phobius"/>
    </source>
</evidence>
<feature type="transmembrane region" description="Helical" evidence="1">
    <location>
        <begin position="39"/>
        <end position="60"/>
    </location>
</feature>
<dbReference type="EMBL" id="CP049934">
    <property type="protein sequence ID" value="QIM17176.1"/>
    <property type="molecule type" value="Genomic_DNA"/>
</dbReference>
<feature type="transmembrane region" description="Helical" evidence="1">
    <location>
        <begin position="12"/>
        <end position="33"/>
    </location>
</feature>
<dbReference type="KEGG" id="lins:G7067_13370"/>
<dbReference type="AlphaFoldDB" id="A0A6G8FL67"/>
<dbReference type="InterPro" id="IPR009781">
    <property type="entry name" value="DUF1345"/>
</dbReference>
<feature type="transmembrane region" description="Helical" evidence="1">
    <location>
        <begin position="193"/>
        <end position="212"/>
    </location>
</feature>
<organism evidence="2 3">
    <name type="scientific">Leucobacter insecticola</name>
    <dbReference type="NCBI Taxonomy" id="2714934"/>
    <lineage>
        <taxon>Bacteria</taxon>
        <taxon>Bacillati</taxon>
        <taxon>Actinomycetota</taxon>
        <taxon>Actinomycetes</taxon>
        <taxon>Micrococcales</taxon>
        <taxon>Microbacteriaceae</taxon>
        <taxon>Leucobacter</taxon>
    </lineage>
</organism>
<feature type="transmembrane region" description="Helical" evidence="1">
    <location>
        <begin position="81"/>
        <end position="101"/>
    </location>
</feature>
<dbReference type="Pfam" id="PF07077">
    <property type="entry name" value="DUF1345"/>
    <property type="match status" value="1"/>
</dbReference>
<feature type="transmembrane region" description="Helical" evidence="1">
    <location>
        <begin position="107"/>
        <end position="127"/>
    </location>
</feature>
<dbReference type="RefSeq" id="WP_166325346.1">
    <property type="nucleotide sequence ID" value="NZ_CP049934.1"/>
</dbReference>
<sequence>MSKLPVQAQVRLRWSVAIAAGTAVGITVGTLLGGAAGMLAGWGTLAIISTVWTLIQVWPLDAKATREHAILEDPGRRTAQILAIVGSLTSLGAVAAVVVHSRRLSGIDVYIDAGIAALSVISSWALIQTDYMLRYAKEYYLNGAGGINFNQEEDPQYSDFVYFSVVLGVSYGVGDTAVTRGGIRRIVISQTMLGYLFGAGIIATIISLIAGLG</sequence>
<dbReference type="Proteomes" id="UP000501387">
    <property type="component" value="Chromosome"/>
</dbReference>
<reference evidence="2 3" key="1">
    <citation type="submission" date="2020-03" db="EMBL/GenBank/DDBJ databases">
        <title>Leucobacter sp. nov., isolated from beetles.</title>
        <authorList>
            <person name="Hyun D.-W."/>
            <person name="Bae J.-W."/>
        </authorList>
    </citation>
    <scope>NUCLEOTIDE SEQUENCE [LARGE SCALE GENOMIC DNA]</scope>
    <source>
        <strain evidence="2 3">HDW9B</strain>
    </source>
</reference>